<evidence type="ECO:0000256" key="1">
    <source>
        <dbReference type="SAM" id="Phobius"/>
    </source>
</evidence>
<dbReference type="EMBL" id="JAUSVS010000012">
    <property type="protein sequence ID" value="MDQ0466604.1"/>
    <property type="molecule type" value="Genomic_DNA"/>
</dbReference>
<proteinExistence type="predicted"/>
<evidence type="ECO:0000313" key="3">
    <source>
        <dbReference type="Proteomes" id="UP001228905"/>
    </source>
</evidence>
<feature type="transmembrane region" description="Helical" evidence="1">
    <location>
        <begin position="127"/>
        <end position="149"/>
    </location>
</feature>
<dbReference type="Proteomes" id="UP001228905">
    <property type="component" value="Unassembled WGS sequence"/>
</dbReference>
<reference evidence="2 3" key="1">
    <citation type="submission" date="2023-07" db="EMBL/GenBank/DDBJ databases">
        <title>Genomic Encyclopedia of Type Strains, Phase IV (KMG-IV): sequencing the most valuable type-strain genomes for metagenomic binning, comparative biology and taxonomic classification.</title>
        <authorList>
            <person name="Goeker M."/>
        </authorList>
    </citation>
    <scope>NUCLEOTIDE SEQUENCE [LARGE SCALE GENOMIC DNA]</scope>
    <source>
        <strain evidence="2 3">DSM 18695</strain>
    </source>
</reference>
<name>A0ABU0J000_9CAUL</name>
<sequence length="157" mass="16858">MFANPFPARLDNAYRGRLPALWLLGLLAAMKLAMGVNCMIQPAFVAATVDHIPLDSYDPAAAQTVIVFFAVWGLGQALLALLAILALVRYRTMVPIVFLLLLLEQVGRKLLFLLHPVATSGEGGISVALLINLGFLLALILGLVLSLWVRPTRASAG</sequence>
<feature type="transmembrane region" description="Helical" evidence="1">
    <location>
        <begin position="95"/>
        <end position="115"/>
    </location>
</feature>
<evidence type="ECO:0000313" key="2">
    <source>
        <dbReference type="EMBL" id="MDQ0466604.1"/>
    </source>
</evidence>
<accession>A0ABU0J000</accession>
<organism evidence="2 3">
    <name type="scientific">Caulobacter ginsengisoli</name>
    <dbReference type="NCBI Taxonomy" id="400775"/>
    <lineage>
        <taxon>Bacteria</taxon>
        <taxon>Pseudomonadati</taxon>
        <taxon>Pseudomonadota</taxon>
        <taxon>Alphaproteobacteria</taxon>
        <taxon>Caulobacterales</taxon>
        <taxon>Caulobacteraceae</taxon>
        <taxon>Caulobacter</taxon>
    </lineage>
</organism>
<keyword evidence="1" id="KW-1133">Transmembrane helix</keyword>
<protein>
    <submittedName>
        <fullName evidence="2">Heme/copper-type cytochrome/quinol oxidase subunit 4</fullName>
    </submittedName>
</protein>
<feature type="transmembrane region" description="Helical" evidence="1">
    <location>
        <begin position="63"/>
        <end position="88"/>
    </location>
</feature>
<keyword evidence="1" id="KW-0812">Transmembrane</keyword>
<keyword evidence="1" id="KW-0472">Membrane</keyword>
<keyword evidence="3" id="KW-1185">Reference proteome</keyword>
<gene>
    <name evidence="2" type="ORF">QO010_004399</name>
</gene>
<dbReference type="RefSeq" id="WP_307352730.1">
    <property type="nucleotide sequence ID" value="NZ_JAUSVS010000012.1"/>
</dbReference>
<comment type="caution">
    <text evidence="2">The sequence shown here is derived from an EMBL/GenBank/DDBJ whole genome shotgun (WGS) entry which is preliminary data.</text>
</comment>